<keyword evidence="6" id="KW-1185">Reference proteome</keyword>
<dbReference type="PRINTS" id="PR00033">
    <property type="entry name" value="HTHASNC"/>
</dbReference>
<evidence type="ECO:0000313" key="6">
    <source>
        <dbReference type="Proteomes" id="UP000094256"/>
    </source>
</evidence>
<dbReference type="InterPro" id="IPR019888">
    <property type="entry name" value="Tscrpt_reg_AsnC-like"/>
</dbReference>
<evidence type="ECO:0000313" key="5">
    <source>
        <dbReference type="EMBL" id="AOH84341.1"/>
    </source>
</evidence>
<dbReference type="InterPro" id="IPR019887">
    <property type="entry name" value="Tscrpt_reg_AsnC/Lrp_C"/>
</dbReference>
<keyword evidence="3" id="KW-0804">Transcription</keyword>
<dbReference type="SUPFAM" id="SSF54909">
    <property type="entry name" value="Dimeric alpha+beta barrel"/>
    <property type="match status" value="1"/>
</dbReference>
<keyword evidence="2" id="KW-0238">DNA-binding</keyword>
<keyword evidence="1" id="KW-0805">Transcription regulation</keyword>
<dbReference type="PROSITE" id="PS50956">
    <property type="entry name" value="HTH_ASNC_2"/>
    <property type="match status" value="1"/>
</dbReference>
<dbReference type="InterPro" id="IPR000485">
    <property type="entry name" value="AsnC-type_HTH_dom"/>
</dbReference>
<dbReference type="InterPro" id="IPR036388">
    <property type="entry name" value="WH-like_DNA-bd_sf"/>
</dbReference>
<evidence type="ECO:0000259" key="4">
    <source>
        <dbReference type="PROSITE" id="PS50956"/>
    </source>
</evidence>
<dbReference type="SMART" id="SM00344">
    <property type="entry name" value="HTH_ASNC"/>
    <property type="match status" value="1"/>
</dbReference>
<dbReference type="Pfam" id="PF01037">
    <property type="entry name" value="AsnC_trans_reg"/>
    <property type="match status" value="1"/>
</dbReference>
<evidence type="ECO:0000256" key="2">
    <source>
        <dbReference type="ARBA" id="ARBA00023125"/>
    </source>
</evidence>
<evidence type="ECO:0000256" key="3">
    <source>
        <dbReference type="ARBA" id="ARBA00023163"/>
    </source>
</evidence>
<dbReference type="GO" id="GO:0043565">
    <property type="term" value="F:sequence-specific DNA binding"/>
    <property type="evidence" value="ECO:0007669"/>
    <property type="project" value="InterPro"/>
</dbReference>
<dbReference type="Pfam" id="PF13404">
    <property type="entry name" value="HTH_AsnC-type"/>
    <property type="match status" value="1"/>
</dbReference>
<dbReference type="Proteomes" id="UP000094256">
    <property type="component" value="Chromosome"/>
</dbReference>
<dbReference type="GO" id="GO:0005829">
    <property type="term" value="C:cytosol"/>
    <property type="evidence" value="ECO:0007669"/>
    <property type="project" value="TreeGrafter"/>
</dbReference>
<dbReference type="PANTHER" id="PTHR30154:SF53">
    <property type="entry name" value="HTH-TYPE TRANSCRIPTIONAL REGULATOR LRPC"/>
    <property type="match status" value="1"/>
</dbReference>
<dbReference type="EMBL" id="CP014168">
    <property type="protein sequence ID" value="AOH84341.1"/>
    <property type="molecule type" value="Genomic_DNA"/>
</dbReference>
<dbReference type="InterPro" id="IPR036390">
    <property type="entry name" value="WH_DNA-bd_sf"/>
</dbReference>
<sequence>MLNLDQLDRRIIATLRGDGRAPIAKIASVLGVSRATVQMRLDRMLASGAILGFTVRVQEPTGTHGLRAVMMIEVAGRSTSAIIRQLRSFPELRALHTTNGTWDLIAEISAEDLQSFDRILREIRAIEGILNSETSLLLSSA</sequence>
<dbReference type="SUPFAM" id="SSF46785">
    <property type="entry name" value="Winged helix' DNA-binding domain"/>
    <property type="match status" value="1"/>
</dbReference>
<evidence type="ECO:0000256" key="1">
    <source>
        <dbReference type="ARBA" id="ARBA00023015"/>
    </source>
</evidence>
<dbReference type="InterPro" id="IPR011008">
    <property type="entry name" value="Dimeric_a/b-barrel"/>
</dbReference>
<dbReference type="KEGG" id="span:AWL63_10535"/>
<dbReference type="Gene3D" id="1.10.10.10">
    <property type="entry name" value="Winged helix-like DNA-binding domain superfamily/Winged helix DNA-binding domain"/>
    <property type="match status" value="1"/>
</dbReference>
<name>A0A1B3ZA97_9SPHN</name>
<gene>
    <name evidence="5" type="ORF">AWL63_10535</name>
</gene>
<proteinExistence type="predicted"/>
<accession>A0A1B3ZA97</accession>
<dbReference type="OrthoDB" id="9809462at2"/>
<dbReference type="AlphaFoldDB" id="A0A1B3ZA97"/>
<protein>
    <submittedName>
        <fullName evidence="5">AsnC family transcriptional regulator</fullName>
    </submittedName>
</protein>
<dbReference type="STRING" id="1560345.AWL63_10535"/>
<dbReference type="GO" id="GO:0043200">
    <property type="term" value="P:response to amino acid"/>
    <property type="evidence" value="ECO:0007669"/>
    <property type="project" value="TreeGrafter"/>
</dbReference>
<reference evidence="5 6" key="1">
    <citation type="submission" date="2016-01" db="EMBL/GenBank/DDBJ databases">
        <title>Complete genome and mega plasmid sequence of Sphingomonas panacis DCY99 elicits systemic resistance in rice to Xanthomonas oryzae.</title>
        <authorList>
            <person name="Kim Y.J."/>
            <person name="Yang D.C."/>
            <person name="Sing P."/>
        </authorList>
    </citation>
    <scope>NUCLEOTIDE SEQUENCE [LARGE SCALE GENOMIC DNA]</scope>
    <source>
        <strain evidence="5 6">DCY99</strain>
    </source>
</reference>
<dbReference type="Gene3D" id="3.30.70.920">
    <property type="match status" value="1"/>
</dbReference>
<dbReference type="PANTHER" id="PTHR30154">
    <property type="entry name" value="LEUCINE-RESPONSIVE REGULATORY PROTEIN"/>
    <property type="match status" value="1"/>
</dbReference>
<feature type="domain" description="HTH asnC-type" evidence="4">
    <location>
        <begin position="4"/>
        <end position="57"/>
    </location>
</feature>
<dbReference type="RefSeq" id="WP_069204901.1">
    <property type="nucleotide sequence ID" value="NZ_CP014168.1"/>
</dbReference>
<organism evidence="5 6">
    <name type="scientific">Sphingomonas panacis</name>
    <dbReference type="NCBI Taxonomy" id="1560345"/>
    <lineage>
        <taxon>Bacteria</taxon>
        <taxon>Pseudomonadati</taxon>
        <taxon>Pseudomonadota</taxon>
        <taxon>Alphaproteobacteria</taxon>
        <taxon>Sphingomonadales</taxon>
        <taxon>Sphingomonadaceae</taxon>
        <taxon>Sphingomonas</taxon>
    </lineage>
</organism>